<dbReference type="PANTHER" id="PTHR48090:SF7">
    <property type="entry name" value="RFBJ PROTEIN"/>
    <property type="match status" value="1"/>
</dbReference>
<gene>
    <name evidence="2" type="ORF">COX81_02030</name>
</gene>
<protein>
    <submittedName>
        <fullName evidence="2">Glycosyltransferase family 2 protein</fullName>
    </submittedName>
</protein>
<evidence type="ECO:0000259" key="1">
    <source>
        <dbReference type="Pfam" id="PF00535"/>
    </source>
</evidence>
<dbReference type="EMBL" id="PFPK01000022">
    <property type="protein sequence ID" value="PIZ95056.1"/>
    <property type="molecule type" value="Genomic_DNA"/>
</dbReference>
<dbReference type="AlphaFoldDB" id="A0A2M7V8D3"/>
<name>A0A2M7V8D3_9BACT</name>
<evidence type="ECO:0000313" key="2">
    <source>
        <dbReference type="EMBL" id="PIZ95056.1"/>
    </source>
</evidence>
<dbReference type="SUPFAM" id="SSF53448">
    <property type="entry name" value="Nucleotide-diphospho-sugar transferases"/>
    <property type="match status" value="1"/>
</dbReference>
<dbReference type="InterPro" id="IPR029044">
    <property type="entry name" value="Nucleotide-diphossugar_trans"/>
</dbReference>
<dbReference type="GO" id="GO:0016740">
    <property type="term" value="F:transferase activity"/>
    <property type="evidence" value="ECO:0007669"/>
    <property type="project" value="UniProtKB-KW"/>
</dbReference>
<feature type="domain" description="Glycosyltransferase 2-like" evidence="1">
    <location>
        <begin position="5"/>
        <end position="162"/>
    </location>
</feature>
<organism evidence="2 3">
    <name type="scientific">Candidatus Magasanikbacteria bacterium CG_4_10_14_0_2_um_filter_37_12</name>
    <dbReference type="NCBI Taxonomy" id="1974637"/>
    <lineage>
        <taxon>Bacteria</taxon>
        <taxon>Candidatus Magasanikiibacteriota</taxon>
    </lineage>
</organism>
<dbReference type="Proteomes" id="UP000228568">
    <property type="component" value="Unassembled WGS sequence"/>
</dbReference>
<dbReference type="CDD" id="cd04179">
    <property type="entry name" value="DPM_DPG-synthase_like"/>
    <property type="match status" value="1"/>
</dbReference>
<dbReference type="Gene3D" id="3.90.550.10">
    <property type="entry name" value="Spore Coat Polysaccharide Biosynthesis Protein SpsA, Chain A"/>
    <property type="match status" value="1"/>
</dbReference>
<dbReference type="PANTHER" id="PTHR48090">
    <property type="entry name" value="UNDECAPRENYL-PHOSPHATE 4-DEOXY-4-FORMAMIDO-L-ARABINOSE TRANSFERASE-RELATED"/>
    <property type="match status" value="1"/>
</dbReference>
<proteinExistence type="predicted"/>
<comment type="caution">
    <text evidence="2">The sequence shown here is derived from an EMBL/GenBank/DDBJ whole genome shotgun (WGS) entry which is preliminary data.</text>
</comment>
<dbReference type="InterPro" id="IPR001173">
    <property type="entry name" value="Glyco_trans_2-like"/>
</dbReference>
<dbReference type="Pfam" id="PF00535">
    <property type="entry name" value="Glycos_transf_2"/>
    <property type="match status" value="1"/>
</dbReference>
<dbReference type="InterPro" id="IPR050256">
    <property type="entry name" value="Glycosyltransferase_2"/>
</dbReference>
<evidence type="ECO:0000313" key="3">
    <source>
        <dbReference type="Proteomes" id="UP000228568"/>
    </source>
</evidence>
<reference evidence="3" key="1">
    <citation type="submission" date="2017-09" db="EMBL/GenBank/DDBJ databases">
        <title>Depth-based differentiation of microbial function through sediment-hosted aquifers and enrichment of novel symbionts in the deep terrestrial subsurface.</title>
        <authorList>
            <person name="Probst A.J."/>
            <person name="Ladd B."/>
            <person name="Jarett J.K."/>
            <person name="Geller-Mcgrath D.E."/>
            <person name="Sieber C.M.K."/>
            <person name="Emerson J.B."/>
            <person name="Anantharaman K."/>
            <person name="Thomas B.C."/>
            <person name="Malmstrom R."/>
            <person name="Stieglmeier M."/>
            <person name="Klingl A."/>
            <person name="Woyke T."/>
            <person name="Ryan C.M."/>
            <person name="Banfield J.F."/>
        </authorList>
    </citation>
    <scope>NUCLEOTIDE SEQUENCE [LARGE SCALE GENOMIC DNA]</scope>
</reference>
<sequence length="219" mass="24885">MFLAIVPAYNEEKRIGSVVQSLFEHVDKVLVVDDCSEDNTFEESKKAGAVVLHHKINCGQGAALETGHEYARRNKAEYVLHFDGDGQFDTNDIIPALQKIKEKKADVLLGSRFLDNRSKIPWFKKYILLPVAQQVGRVFGGLKLTDAHNGFRILNINALKKIRITQDRMAHASQIPELIQKYNLNYVEFPVKVTYHEYGQCTVGGLRIMRDLIIGKFIK</sequence>
<keyword evidence="2" id="KW-0808">Transferase</keyword>
<accession>A0A2M7V8D3</accession>